<dbReference type="EMBL" id="JAGZEE010000030">
    <property type="protein sequence ID" value="MBS5412480.1"/>
    <property type="molecule type" value="Genomic_DNA"/>
</dbReference>
<organism evidence="2 3">
    <name type="scientific">Bacteroides thetaiotaomicron</name>
    <dbReference type="NCBI Taxonomy" id="818"/>
    <lineage>
        <taxon>Bacteria</taxon>
        <taxon>Pseudomonadati</taxon>
        <taxon>Bacteroidota</taxon>
        <taxon>Bacteroidia</taxon>
        <taxon>Bacteroidales</taxon>
        <taxon>Bacteroidaceae</taxon>
        <taxon>Bacteroides</taxon>
    </lineage>
</organism>
<reference evidence="2" key="1">
    <citation type="submission" date="2021-02" db="EMBL/GenBank/DDBJ databases">
        <title>Infant gut strain persistence is associated with maternal origin, phylogeny, and functional potential including surface adhesion and iron acquisition.</title>
        <authorList>
            <person name="Lou Y.C."/>
        </authorList>
    </citation>
    <scope>NUCLEOTIDE SEQUENCE</scope>
    <source>
        <strain evidence="2">L3_082_243G1_dasL3_082_243G1_maxbin2.maxbin.015s ta_sub</strain>
    </source>
</reference>
<feature type="signal peptide" evidence="1">
    <location>
        <begin position="1"/>
        <end position="25"/>
    </location>
</feature>
<evidence type="ECO:0000313" key="2">
    <source>
        <dbReference type="EMBL" id="MBS5412480.1"/>
    </source>
</evidence>
<evidence type="ECO:0000256" key="1">
    <source>
        <dbReference type="SAM" id="SignalP"/>
    </source>
</evidence>
<dbReference type="Gene3D" id="2.60.40.10">
    <property type="entry name" value="Immunoglobulins"/>
    <property type="match status" value="1"/>
</dbReference>
<name>A0A943HU69_BACT4</name>
<protein>
    <submittedName>
        <fullName evidence="2">DUF5003 domain-containing protein</fullName>
    </submittedName>
</protein>
<sequence length="568" mass="62665">MKALNLKNINWSFIISVMMCMVAFAGCSDDEKEGVNITFPELKEETHVVGDEIEISFNAPVDWQLTSKAAWCKFVNGDFEDATTSGKAGDQTVTAKILGDGQDYINDNTTEITLKMGDKEQVIYKITRSKKAFSGLTIKSVPEAEGEEEVEYSAENPIVVKGCDIDADRDGYLLVNASLEDANLKVGIKDGDNPDWVKVESTDNGFKLSFNRNNSEGFEFKNSIGKDKAGNITFSVMTSDETIISEVAIPVEYEGLKEGVILVAPGYSNLTVSTDGQTFTEIPSGMETGSPILKTYEEKLVSTITVRDDNFHILVGSAIKKDALGATVFNYDFTEKPDWVEIKKEGSNVTVTVKPLGEATTQRGAIVLVLPETEWKKLEEESLNESLIDVEGWGEYSYHAIKDTYSKGIMTTLIQEPEKQAGSQIVLTAFYAQAINDWSQVTEDDLTAIEMIEGSLQTGEEVKEMLQGNGIDVMGEQAWLLSVPNFIKGCSFCIRVDNVLPEHLMGMSFNPWGEDTVQCHEETINGKRYVILTALKDNIAIPSEPCSIIIGDPNSAVFPAECYFQFYQ</sequence>
<comment type="caution">
    <text evidence="2">The sequence shown here is derived from an EMBL/GenBank/DDBJ whole genome shotgun (WGS) entry which is preliminary data.</text>
</comment>
<dbReference type="Proteomes" id="UP000782901">
    <property type="component" value="Unassembled WGS sequence"/>
</dbReference>
<dbReference type="AlphaFoldDB" id="A0A943HU69"/>
<keyword evidence="1" id="KW-0732">Signal</keyword>
<gene>
    <name evidence="2" type="ORF">KHY35_17520</name>
</gene>
<evidence type="ECO:0000313" key="3">
    <source>
        <dbReference type="Proteomes" id="UP000782901"/>
    </source>
</evidence>
<accession>A0A943HU69</accession>
<dbReference type="InterPro" id="IPR013783">
    <property type="entry name" value="Ig-like_fold"/>
</dbReference>
<dbReference type="PROSITE" id="PS51257">
    <property type="entry name" value="PROKAR_LIPOPROTEIN"/>
    <property type="match status" value="1"/>
</dbReference>
<proteinExistence type="predicted"/>
<feature type="chain" id="PRO_5038035863" evidence="1">
    <location>
        <begin position="26"/>
        <end position="568"/>
    </location>
</feature>